<name>A0A1V0SKW5_9VIRU</name>
<protein>
    <submittedName>
        <fullName evidence="1">Uncharacterized protein</fullName>
    </submittedName>
</protein>
<organism evidence="1">
    <name type="scientific">Klosneuvirus KNV1</name>
    <dbReference type="NCBI Taxonomy" id="1977640"/>
    <lineage>
        <taxon>Viruses</taxon>
        <taxon>Varidnaviria</taxon>
        <taxon>Bamfordvirae</taxon>
        <taxon>Nucleocytoviricota</taxon>
        <taxon>Megaviricetes</taxon>
        <taxon>Imitervirales</taxon>
        <taxon>Mimiviridae</taxon>
        <taxon>Klosneuvirinae</taxon>
        <taxon>Klosneuvirus</taxon>
    </lineage>
</organism>
<accession>A0A1V0SKW5</accession>
<dbReference type="EMBL" id="KY684112">
    <property type="protein sequence ID" value="ARF12385.1"/>
    <property type="molecule type" value="Genomic_DNA"/>
</dbReference>
<reference evidence="1" key="1">
    <citation type="journal article" date="2017" name="Science">
        <title>Giant viruses with an expanded complement of translation system components.</title>
        <authorList>
            <person name="Schulz F."/>
            <person name="Yutin N."/>
            <person name="Ivanova N.N."/>
            <person name="Ortega D.R."/>
            <person name="Lee T.K."/>
            <person name="Vierheilig J."/>
            <person name="Daims H."/>
            <person name="Horn M."/>
            <person name="Wagner M."/>
            <person name="Jensen G.J."/>
            <person name="Kyrpides N.C."/>
            <person name="Koonin E.V."/>
            <person name="Woyke T."/>
        </authorList>
    </citation>
    <scope>NUCLEOTIDE SEQUENCE</scope>
    <source>
        <strain evidence="1">KNV1</strain>
    </source>
</reference>
<sequence>MDSFPTEFNFSAVEQKLYNQVSVSEEAAKHRLVISNACKKAVDNKQEYFRVCLKDVPESVKTVLIKDLFERFPTIGYISEVPNEEDMFSTLFGWKPTDDPNKVMSSLGQKLPEGKRHILKLEKGKFINADEYIIPITTNFANKMTSYMA</sequence>
<evidence type="ECO:0000313" key="1">
    <source>
        <dbReference type="EMBL" id="ARF12385.1"/>
    </source>
</evidence>
<gene>
    <name evidence="1" type="ORF">Klosneuvirus_5_55</name>
</gene>
<proteinExistence type="predicted"/>